<dbReference type="Pfam" id="PF13184">
    <property type="entry name" value="KH_NusA_1st"/>
    <property type="match status" value="1"/>
</dbReference>
<comment type="function">
    <text evidence="7">Participates in both transcription termination and antitermination.</text>
</comment>
<dbReference type="InterPro" id="IPR015946">
    <property type="entry name" value="KH_dom-like_a/b"/>
</dbReference>
<keyword evidence="10" id="KW-1185">Reference proteome</keyword>
<dbReference type="AlphaFoldDB" id="A0A975FIS6"/>
<evidence type="ECO:0000256" key="3">
    <source>
        <dbReference type="ARBA" id="ARBA00022814"/>
    </source>
</evidence>
<keyword evidence="3 7" id="KW-0889">Transcription antitermination</keyword>
<dbReference type="GO" id="GO:0003723">
    <property type="term" value="F:RNA binding"/>
    <property type="evidence" value="ECO:0007669"/>
    <property type="project" value="UniProtKB-UniRule"/>
</dbReference>
<dbReference type="KEGG" id="pluf:LFWB_1280"/>
<dbReference type="SUPFAM" id="SSF50249">
    <property type="entry name" value="Nucleic acid-binding proteins"/>
    <property type="match status" value="1"/>
</dbReference>
<dbReference type="InterPro" id="IPR030842">
    <property type="entry name" value="TF_NusA_bacterial"/>
</dbReference>
<dbReference type="InterPro" id="IPR036555">
    <property type="entry name" value="NusA_N_sf"/>
</dbReference>
<dbReference type="PROSITE" id="PS50126">
    <property type="entry name" value="S1"/>
    <property type="match status" value="1"/>
</dbReference>
<dbReference type="InterPro" id="IPR013735">
    <property type="entry name" value="TF_NusA_N"/>
</dbReference>
<evidence type="ECO:0000256" key="5">
    <source>
        <dbReference type="ARBA" id="ARBA00023015"/>
    </source>
</evidence>
<dbReference type="PANTHER" id="PTHR22648">
    <property type="entry name" value="TRANSCRIPTION TERMINATION FACTOR NUSA"/>
    <property type="match status" value="1"/>
</dbReference>
<dbReference type="GO" id="GO:0003700">
    <property type="term" value="F:DNA-binding transcription factor activity"/>
    <property type="evidence" value="ECO:0007669"/>
    <property type="project" value="InterPro"/>
</dbReference>
<sequence>MKTKKILDNIETLAKDEELTKEQVLEAFEKSLISGCKKHCQVKSCRLTFNKNYEEYSLYKEYLVTNSDNVIEENENIDYKKITTINLEEARKIKKNAKIGDIIQIEVDPKQFNFYACKDLKNKLNEEIIKFKRENIYNFFKNYENKLISGKIISINEKFFTLELEKQTQALLLKKETLKNDNFSLNERIQVYVIEVQKTNKLPKIFISRTHVNYVLEIFKEVIPEIQEGLIEIISIAREPSTRVKIGLLSRNPDIDAVGSCIGEKSNRIKNITKILKGEKIDLFLWSDDPKKLINNALQPAKINEIQIIDLDKKIASVLIDKEQFSLAIGKSGNNIRLATQVTKWNITLDKNV</sequence>
<comment type="subunit">
    <text evidence="7">Monomer. Binds directly to the core enzyme of the DNA-dependent RNA polymerase and to nascent RNA.</text>
</comment>
<evidence type="ECO:0000256" key="2">
    <source>
        <dbReference type="ARBA" id="ARBA00022490"/>
    </source>
</evidence>
<comment type="subcellular location">
    <subcellularLocation>
        <location evidence="7">Cytoplasm</location>
    </subcellularLocation>
</comment>
<dbReference type="Gene3D" id="2.40.50.140">
    <property type="entry name" value="Nucleic acid-binding proteins"/>
    <property type="match status" value="1"/>
</dbReference>
<comment type="similarity">
    <text evidence="7">Belongs to the NusA family.</text>
</comment>
<dbReference type="InterPro" id="IPR058582">
    <property type="entry name" value="KH_NusA_2nd"/>
</dbReference>
<reference evidence="9" key="1">
    <citation type="submission" date="2020-06" db="EMBL/GenBank/DDBJ databases">
        <title>Complete genome sequence of Candidatus Phytoplasma luffae NCHU2019.</title>
        <authorList>
            <person name="Cho S.-T."/>
            <person name="Tan C.-M."/>
            <person name="Li J.-R."/>
            <person name="Chien Y.-Y."/>
            <person name="Chiu Y.-C."/>
            <person name="Yang J.-Y."/>
            <person name="Kuo C.-H."/>
        </authorList>
    </citation>
    <scope>NUCLEOTIDE SEQUENCE</scope>
    <source>
        <strain evidence="9">NCHU2019</strain>
    </source>
</reference>
<accession>A0A975FIS6</accession>
<evidence type="ECO:0000256" key="1">
    <source>
        <dbReference type="ARBA" id="ARBA00022472"/>
    </source>
</evidence>
<dbReference type="PANTHER" id="PTHR22648:SF0">
    <property type="entry name" value="TRANSCRIPTION TERMINATION_ANTITERMINATION PROTEIN NUSA"/>
    <property type="match status" value="1"/>
</dbReference>
<name>A0A975FIS6_LOWBP</name>
<feature type="domain" description="S1 motif" evidence="8">
    <location>
        <begin position="145"/>
        <end position="210"/>
    </location>
</feature>
<protein>
    <recommendedName>
        <fullName evidence="7">Transcription termination/antitermination protein NusA</fullName>
    </recommendedName>
</protein>
<dbReference type="NCBIfam" id="TIGR01953">
    <property type="entry name" value="NusA"/>
    <property type="match status" value="1"/>
</dbReference>
<dbReference type="InterPro" id="IPR012340">
    <property type="entry name" value="NA-bd_OB-fold"/>
</dbReference>
<dbReference type="SUPFAM" id="SSF54814">
    <property type="entry name" value="Prokaryotic type KH domain (KH-domain type II)"/>
    <property type="match status" value="2"/>
</dbReference>
<keyword evidence="2 7" id="KW-0963">Cytoplasm</keyword>
<dbReference type="Proteomes" id="UP000672038">
    <property type="component" value="Chromosome"/>
</dbReference>
<evidence type="ECO:0000256" key="4">
    <source>
        <dbReference type="ARBA" id="ARBA00022884"/>
    </source>
</evidence>
<dbReference type="CDD" id="cd04455">
    <property type="entry name" value="S1_NusA"/>
    <property type="match status" value="1"/>
</dbReference>
<gene>
    <name evidence="7 9" type="primary">nusA</name>
    <name evidence="9" type="ORF">LFWB_1280</name>
</gene>
<dbReference type="InterPro" id="IPR009019">
    <property type="entry name" value="KH_sf_prok-type"/>
</dbReference>
<keyword evidence="4 7" id="KW-0694">RNA-binding</keyword>
<proteinExistence type="inferred from homology"/>
<dbReference type="PROSITE" id="PS50084">
    <property type="entry name" value="KH_TYPE_1"/>
    <property type="match status" value="1"/>
</dbReference>
<dbReference type="InterPro" id="IPR003029">
    <property type="entry name" value="S1_domain"/>
</dbReference>
<dbReference type="HAMAP" id="MF_00945_B">
    <property type="entry name" value="NusA_B"/>
    <property type="match status" value="1"/>
</dbReference>
<keyword evidence="1 7" id="KW-0806">Transcription termination</keyword>
<evidence type="ECO:0000259" key="8">
    <source>
        <dbReference type="PROSITE" id="PS50126"/>
    </source>
</evidence>
<evidence type="ECO:0000256" key="7">
    <source>
        <dbReference type="HAMAP-Rule" id="MF_00945"/>
    </source>
</evidence>
<dbReference type="InterPro" id="IPR010213">
    <property type="entry name" value="TF_NusA"/>
</dbReference>
<dbReference type="EMBL" id="CP054393">
    <property type="protein sequence ID" value="QTX02698.1"/>
    <property type="molecule type" value="Genomic_DNA"/>
</dbReference>
<dbReference type="SMART" id="SM00316">
    <property type="entry name" value="S1"/>
    <property type="match status" value="1"/>
</dbReference>
<organism evidence="9 10">
    <name type="scientific">Loofah witches'-broom phytoplasma</name>
    <dbReference type="NCBI Taxonomy" id="35773"/>
    <lineage>
        <taxon>Bacteria</taxon>
        <taxon>Bacillati</taxon>
        <taxon>Mycoplasmatota</taxon>
        <taxon>Mollicutes</taxon>
        <taxon>Acholeplasmatales</taxon>
        <taxon>Acholeplasmataceae</taxon>
        <taxon>Candidatus Phytoplasma</taxon>
        <taxon>16SrVIII (Loofah witches'-broom group)</taxon>
    </lineage>
</organism>
<keyword evidence="5 7" id="KW-0805">Transcription regulation</keyword>
<dbReference type="Pfam" id="PF08529">
    <property type="entry name" value="NusA_N"/>
    <property type="match status" value="1"/>
</dbReference>
<dbReference type="InterPro" id="IPR025249">
    <property type="entry name" value="TF_NusA_KH_1st"/>
</dbReference>
<dbReference type="SUPFAM" id="SSF69705">
    <property type="entry name" value="Transcription factor NusA, N-terminal domain"/>
    <property type="match status" value="1"/>
</dbReference>
<dbReference type="GO" id="GO:0031564">
    <property type="term" value="P:transcription antitermination"/>
    <property type="evidence" value="ECO:0007669"/>
    <property type="project" value="UniProtKB-UniRule"/>
</dbReference>
<dbReference type="GO" id="GO:0006353">
    <property type="term" value="P:DNA-templated transcription termination"/>
    <property type="evidence" value="ECO:0007669"/>
    <property type="project" value="UniProtKB-UniRule"/>
</dbReference>
<evidence type="ECO:0000256" key="6">
    <source>
        <dbReference type="ARBA" id="ARBA00023163"/>
    </source>
</evidence>
<evidence type="ECO:0000313" key="9">
    <source>
        <dbReference type="EMBL" id="QTX02698.1"/>
    </source>
</evidence>
<dbReference type="CDD" id="cd22529">
    <property type="entry name" value="KH-II_NusA_rpt2"/>
    <property type="match status" value="1"/>
</dbReference>
<keyword evidence="6 7" id="KW-0804">Transcription</keyword>
<dbReference type="Gene3D" id="3.30.1480.10">
    <property type="entry name" value="NusA, N-terminal domain"/>
    <property type="match status" value="1"/>
</dbReference>
<dbReference type="RefSeq" id="WP_210954772.1">
    <property type="nucleotide sequence ID" value="NZ_CP054393.1"/>
</dbReference>
<evidence type="ECO:0000313" key="10">
    <source>
        <dbReference type="Proteomes" id="UP000672038"/>
    </source>
</evidence>
<dbReference type="GO" id="GO:0005829">
    <property type="term" value="C:cytosol"/>
    <property type="evidence" value="ECO:0007669"/>
    <property type="project" value="TreeGrafter"/>
</dbReference>
<dbReference type="Gene3D" id="3.30.300.20">
    <property type="match status" value="2"/>
</dbReference>
<dbReference type="Pfam" id="PF26594">
    <property type="entry name" value="KH_NusA_2nd"/>
    <property type="match status" value="1"/>
</dbReference>